<evidence type="ECO:0000313" key="9">
    <source>
        <dbReference type="Proteomes" id="UP000467841"/>
    </source>
</evidence>
<evidence type="ECO:0000256" key="5">
    <source>
        <dbReference type="ARBA" id="ARBA00023288"/>
    </source>
</evidence>
<keyword evidence="4" id="KW-0472">Membrane</keyword>
<dbReference type="EMBL" id="CACVBM020001118">
    <property type="protein sequence ID" value="CAA7032120.1"/>
    <property type="molecule type" value="Genomic_DNA"/>
</dbReference>
<dbReference type="InterPro" id="IPR008271">
    <property type="entry name" value="Ser/Thr_kinase_AS"/>
</dbReference>
<feature type="region of interest" description="Disordered" evidence="6">
    <location>
        <begin position="9"/>
        <end position="46"/>
    </location>
</feature>
<evidence type="ECO:0000256" key="3">
    <source>
        <dbReference type="ARBA" id="ARBA00022527"/>
    </source>
</evidence>
<evidence type="ECO:0000313" key="8">
    <source>
        <dbReference type="EMBL" id="CAA7032120.1"/>
    </source>
</evidence>
<accession>A0A6D2IWC9</accession>
<dbReference type="PANTHER" id="PTHR47985:SF4">
    <property type="entry name" value="SERINE_THREONINE-PROTEIN KINASE PBL27"/>
    <property type="match status" value="1"/>
</dbReference>
<dbReference type="GO" id="GO:0005524">
    <property type="term" value="F:ATP binding"/>
    <property type="evidence" value="ECO:0007669"/>
    <property type="project" value="InterPro"/>
</dbReference>
<dbReference type="AlphaFoldDB" id="A0A6D2IWC9"/>
<dbReference type="InterPro" id="IPR000719">
    <property type="entry name" value="Prot_kinase_dom"/>
</dbReference>
<keyword evidence="2" id="KW-1003">Cell membrane</keyword>
<proteinExistence type="predicted"/>
<dbReference type="InterPro" id="IPR011009">
    <property type="entry name" value="Kinase-like_dom_sf"/>
</dbReference>
<dbReference type="Gene3D" id="3.30.200.20">
    <property type="entry name" value="Phosphorylase Kinase, domain 1"/>
    <property type="match status" value="1"/>
</dbReference>
<name>A0A6D2IWC9_9BRAS</name>
<evidence type="ECO:0000256" key="1">
    <source>
        <dbReference type="ARBA" id="ARBA00004193"/>
    </source>
</evidence>
<keyword evidence="5" id="KW-0449">Lipoprotein</keyword>
<comment type="subcellular location">
    <subcellularLocation>
        <location evidence="1">Cell membrane</location>
        <topology evidence="1">Lipid-anchor</topology>
    </subcellularLocation>
</comment>
<dbReference type="OrthoDB" id="4062651at2759"/>
<dbReference type="Pfam" id="PF00069">
    <property type="entry name" value="Pkinase"/>
    <property type="match status" value="1"/>
</dbReference>
<evidence type="ECO:0000256" key="6">
    <source>
        <dbReference type="SAM" id="MobiDB-lite"/>
    </source>
</evidence>
<dbReference type="SMART" id="SM00220">
    <property type="entry name" value="S_TKc"/>
    <property type="match status" value="1"/>
</dbReference>
<feature type="domain" description="Protein kinase" evidence="7">
    <location>
        <begin position="103"/>
        <end position="389"/>
    </location>
</feature>
<sequence>MKRFFCCLKGEGSRQGEQAPPGQREPPHSPENVNNENDDVDEAHPFGSNEFLNYARRNNIEPPDDRLPRNSTQKNRQALSPLLLLKCGITFPWTDIVAGTQDFSRENYLGQGNFGNVYRCDFPEFDKVGAAKVQKLGNASAHKEFVAEITVLEDANHPNVIQLLGKCFGKDHSVIVYEFMPKGSLDHHIYANTKPGPGLPQEYAVLDWETRMSIAVGVAEALNYLHGTLRVIHRDVKVANVLLDENFVPKLTDFGLASQMVTGRYGGERQIEISPIKGTPGCVAPETEESGLVSSKSDVYSYGIFLLTLFTGRKACDFRRPSDTWKIADWMKPVWSRQENIPLVVDVALGPRYSRDGLVRLFETARRCINVQARDRPPMSQVLPLVRYAAAQPLGKVSKMKRSRSR</sequence>
<dbReference type="PROSITE" id="PS50011">
    <property type="entry name" value="PROTEIN_KINASE_DOM"/>
    <property type="match status" value="1"/>
</dbReference>
<keyword evidence="3" id="KW-0418">Kinase</keyword>
<dbReference type="PANTHER" id="PTHR47985">
    <property type="entry name" value="OS07G0668900 PROTEIN"/>
    <property type="match status" value="1"/>
</dbReference>
<gene>
    <name evidence="8" type="ORF">MERR_LOCUS19355</name>
</gene>
<evidence type="ECO:0000256" key="2">
    <source>
        <dbReference type="ARBA" id="ARBA00022475"/>
    </source>
</evidence>
<dbReference type="SUPFAM" id="SSF56112">
    <property type="entry name" value="Protein kinase-like (PK-like)"/>
    <property type="match status" value="1"/>
</dbReference>
<protein>
    <recommendedName>
        <fullName evidence="7">Protein kinase domain-containing protein</fullName>
    </recommendedName>
</protein>
<dbReference type="Proteomes" id="UP000467841">
    <property type="component" value="Unassembled WGS sequence"/>
</dbReference>
<dbReference type="PROSITE" id="PS00108">
    <property type="entry name" value="PROTEIN_KINASE_ST"/>
    <property type="match status" value="1"/>
</dbReference>
<dbReference type="Gene3D" id="1.10.510.10">
    <property type="entry name" value="Transferase(Phosphotransferase) domain 1"/>
    <property type="match status" value="1"/>
</dbReference>
<evidence type="ECO:0000256" key="4">
    <source>
        <dbReference type="ARBA" id="ARBA00023136"/>
    </source>
</evidence>
<evidence type="ECO:0000259" key="7">
    <source>
        <dbReference type="PROSITE" id="PS50011"/>
    </source>
</evidence>
<reference evidence="8" key="1">
    <citation type="submission" date="2020-01" db="EMBL/GenBank/DDBJ databases">
        <authorList>
            <person name="Mishra B."/>
        </authorList>
    </citation>
    <scope>NUCLEOTIDE SEQUENCE [LARGE SCALE GENOMIC DNA]</scope>
</reference>
<dbReference type="GO" id="GO:0004674">
    <property type="term" value="F:protein serine/threonine kinase activity"/>
    <property type="evidence" value="ECO:0007669"/>
    <property type="project" value="UniProtKB-KW"/>
</dbReference>
<keyword evidence="9" id="KW-1185">Reference proteome</keyword>
<organism evidence="8 9">
    <name type="scientific">Microthlaspi erraticum</name>
    <dbReference type="NCBI Taxonomy" id="1685480"/>
    <lineage>
        <taxon>Eukaryota</taxon>
        <taxon>Viridiplantae</taxon>
        <taxon>Streptophyta</taxon>
        <taxon>Embryophyta</taxon>
        <taxon>Tracheophyta</taxon>
        <taxon>Spermatophyta</taxon>
        <taxon>Magnoliopsida</taxon>
        <taxon>eudicotyledons</taxon>
        <taxon>Gunneridae</taxon>
        <taxon>Pentapetalae</taxon>
        <taxon>rosids</taxon>
        <taxon>malvids</taxon>
        <taxon>Brassicales</taxon>
        <taxon>Brassicaceae</taxon>
        <taxon>Coluteocarpeae</taxon>
        <taxon>Microthlaspi</taxon>
    </lineage>
</organism>
<comment type="caution">
    <text evidence="8">The sequence shown here is derived from an EMBL/GenBank/DDBJ whole genome shotgun (WGS) entry which is preliminary data.</text>
</comment>
<keyword evidence="3" id="KW-0808">Transferase</keyword>
<keyword evidence="3" id="KW-0723">Serine/threonine-protein kinase</keyword>
<dbReference type="GO" id="GO:0005886">
    <property type="term" value="C:plasma membrane"/>
    <property type="evidence" value="ECO:0007669"/>
    <property type="project" value="UniProtKB-SubCell"/>
</dbReference>